<evidence type="ECO:0000256" key="1">
    <source>
        <dbReference type="SAM" id="Coils"/>
    </source>
</evidence>
<dbReference type="AlphaFoldDB" id="A0A8D8YK51"/>
<keyword evidence="1" id="KW-0175">Coiled coil</keyword>
<feature type="coiled-coil region" evidence="1">
    <location>
        <begin position="78"/>
        <end position="105"/>
    </location>
</feature>
<sequence>MELSLYYCLLTTLASTMAFPFFVEKDRSITIAHTSWLTVYSLNLDSFRYDIAQINNTLTLLRNKISKVHSTNHSEHLIGKLKEELSLLESEVSKYNEQIDNLLNLSPESTRSRRGLINAVGTLSKYLFGTADDDDRQQIFTKLNMLDKSNDMILNTNEAQIQVLAHLDHRISNNSKVINEVITKAKALTSLLISYNITNQNSEIQTIYQFLFTQSTLRELLLLLGDLKFSILEFTQALQQSNTNHLSYNLINPTTLIKNLAQIKNKAPPHLTLPYPITADSIHQYYSIISVHTLKVDNQIKIVLRTPMIYKGDQTYTIHKIYTIPVFNTHLDKWISYKPLENIIAINNKTQLYFTTTDSSLRQECGTSEICSLDEIILHTFNHHTCELSITLNDTKHIYKLCTREIFSTDYDLSVIKTKTGWLYSTKRPINYTLDCPRRPNTRSISTHTLEKVGFIKIDVGCTLRTSDLFLLATDTPGFIDANLTYLNTLSPSHIITQDEHLALSEDLNITLNVLNYLQSSDQSDALQLTTLLEQVRQAKREKLILEASKYGGTGIVMSIIIITSVICVIKCFSKNTTKKELTVMLQTAPSTANLTSSV</sequence>
<dbReference type="InterPro" id="IPR022048">
    <property type="entry name" value="Envelope_fusion-like"/>
</dbReference>
<name>A0A8D8YK51_9HEMI</name>
<evidence type="ECO:0000256" key="3">
    <source>
        <dbReference type="SAM" id="SignalP"/>
    </source>
</evidence>
<proteinExistence type="predicted"/>
<organism evidence="4">
    <name type="scientific">Cacopsylla melanoneura</name>
    <dbReference type="NCBI Taxonomy" id="428564"/>
    <lineage>
        <taxon>Eukaryota</taxon>
        <taxon>Metazoa</taxon>
        <taxon>Ecdysozoa</taxon>
        <taxon>Arthropoda</taxon>
        <taxon>Hexapoda</taxon>
        <taxon>Insecta</taxon>
        <taxon>Pterygota</taxon>
        <taxon>Neoptera</taxon>
        <taxon>Paraneoptera</taxon>
        <taxon>Hemiptera</taxon>
        <taxon>Sternorrhyncha</taxon>
        <taxon>Psylloidea</taxon>
        <taxon>Psyllidae</taxon>
        <taxon>Psyllinae</taxon>
        <taxon>Cacopsylla</taxon>
    </lineage>
</organism>
<keyword evidence="2" id="KW-0812">Transmembrane</keyword>
<evidence type="ECO:0000256" key="2">
    <source>
        <dbReference type="SAM" id="Phobius"/>
    </source>
</evidence>
<keyword evidence="2" id="KW-0472">Membrane</keyword>
<keyword evidence="3" id="KW-0732">Signal</keyword>
<reference evidence="4" key="1">
    <citation type="submission" date="2021-05" db="EMBL/GenBank/DDBJ databases">
        <authorList>
            <person name="Alioto T."/>
            <person name="Alioto T."/>
            <person name="Gomez Garrido J."/>
        </authorList>
    </citation>
    <scope>NUCLEOTIDE SEQUENCE</scope>
</reference>
<accession>A0A8D8YK51</accession>
<keyword evidence="2" id="KW-1133">Transmembrane helix</keyword>
<feature type="transmembrane region" description="Helical" evidence="2">
    <location>
        <begin position="551"/>
        <end position="570"/>
    </location>
</feature>
<feature type="signal peptide" evidence="3">
    <location>
        <begin position="1"/>
        <end position="18"/>
    </location>
</feature>
<dbReference type="EMBL" id="HBUF01380609">
    <property type="protein sequence ID" value="CAG6730098.1"/>
    <property type="molecule type" value="Transcribed_RNA"/>
</dbReference>
<protein>
    <submittedName>
        <fullName evidence="4">Envelope fusion protein</fullName>
    </submittedName>
</protein>
<evidence type="ECO:0000313" key="4">
    <source>
        <dbReference type="EMBL" id="CAG6730098.1"/>
    </source>
</evidence>
<feature type="chain" id="PRO_5034171790" evidence="3">
    <location>
        <begin position="19"/>
        <end position="599"/>
    </location>
</feature>
<dbReference type="Pfam" id="PF12259">
    <property type="entry name" value="Baculo_F"/>
    <property type="match status" value="1"/>
</dbReference>